<evidence type="ECO:0000313" key="5">
    <source>
        <dbReference type="EMBL" id="MBM6922376.1"/>
    </source>
</evidence>
<evidence type="ECO:0000313" key="6">
    <source>
        <dbReference type="Proteomes" id="UP000724149"/>
    </source>
</evidence>
<dbReference type="Proteomes" id="UP000724149">
    <property type="component" value="Unassembled WGS sequence"/>
</dbReference>
<keyword evidence="1 4" id="KW-0378">Hydrolase</keyword>
<comment type="similarity">
    <text evidence="4">Belongs to the FBPase class 3 family.</text>
</comment>
<dbReference type="EMBL" id="JACSNR010000001">
    <property type="protein sequence ID" value="MBM6922376.1"/>
    <property type="molecule type" value="Genomic_DNA"/>
</dbReference>
<evidence type="ECO:0000256" key="2">
    <source>
        <dbReference type="ARBA" id="ARBA00023211"/>
    </source>
</evidence>
<dbReference type="HAMAP" id="MF_01854">
    <property type="entry name" value="FBPase_class3"/>
    <property type="match status" value="1"/>
</dbReference>
<dbReference type="Pfam" id="PF06874">
    <property type="entry name" value="FBPase_2"/>
    <property type="match status" value="1"/>
</dbReference>
<evidence type="ECO:0000256" key="3">
    <source>
        <dbReference type="ARBA" id="ARBA00023277"/>
    </source>
</evidence>
<dbReference type="SUPFAM" id="SSF56300">
    <property type="entry name" value="Metallo-dependent phosphatases"/>
    <property type="match status" value="1"/>
</dbReference>
<dbReference type="InterPro" id="IPR009164">
    <property type="entry name" value="FBPtase_class3"/>
</dbReference>
<sequence>MEHFDYSDRYLRLLSQKFRTVQEVSTELINLEAILALPKGTEHFMSDIHGEDEAFAHILNNCSGVVRDKIDAVYGDTLTAGERAELATLIYYPEHKLEYIKAHMTGDLGDWYRVTLRRLSEICRVVASKYTRSKVRKALPADFAYIIDELLNTDPGVKNKENYYNRIITSIIEINRADAFITAIAGVIKRLAVDRLHIIGDVFDRGPRPDHIMDMLMHHHSVDIQWGNHDMLWMGAACGSEACIFNILGISVKYSNMEMLERGYGISLRHLTNFAQKTYADGGCFAPKVISAMDREISGTDSIARLYKAVLMIQFKLEGQAIMRNPSFCMEDRLLLDKIDYQNRSITIGGVTYALEDCDFPTVDKNDPYRLTDEEQEIVSELRTSFAHSPRLQEHMEFLYRVGSMYLCFNENLLYHGCLPMNEDGSFAELVIDGKMYAGRDLMDILDQKSRFAWVNRKKGGEDERKAVDLMWYMWCGKKSPLFGRDRMTTFERCLIEDKSAHTEPKNAYYRHTADPAVCDRILREFGLEGEHAHIINGHMPVKIKDGESPIHGGGKMLIIDGGFSRAYQKTTGIAGYTLVYNAHGLKLISHEPFKSREDCVTRDDDILSKTEILESLPEPQKVADSDIGRELQTQIDGLKQLLAAYRSGTIKEANLRP</sequence>
<evidence type="ECO:0000256" key="1">
    <source>
        <dbReference type="ARBA" id="ARBA00022801"/>
    </source>
</evidence>
<evidence type="ECO:0000256" key="4">
    <source>
        <dbReference type="HAMAP-Rule" id="MF_01854"/>
    </source>
</evidence>
<protein>
    <recommendedName>
        <fullName evidence="4">Fructose-1,6-bisphosphatase class 3</fullName>
        <shortName evidence="4">FBPase class 3</shortName>
        <ecNumber evidence="4">3.1.3.11</ecNumber>
    </recommendedName>
    <alternativeName>
        <fullName evidence="4">D-fructose-1,6-bisphosphate 1-phosphohydrolase class 3</fullName>
    </alternativeName>
</protein>
<comment type="cofactor">
    <cofactor evidence="4">
        <name>Mn(2+)</name>
        <dbReference type="ChEBI" id="CHEBI:29035"/>
    </cofactor>
</comment>
<accession>A0ABS2GL87</accession>
<dbReference type="EC" id="3.1.3.11" evidence="4"/>
<name>A0ABS2GL87_9FIRM</name>
<dbReference type="RefSeq" id="WP_204719329.1">
    <property type="nucleotide sequence ID" value="NZ_JACSNR010000001.1"/>
</dbReference>
<gene>
    <name evidence="4" type="primary">fbp</name>
    <name evidence="5" type="ORF">H9X81_01530</name>
</gene>
<dbReference type="InterPro" id="IPR029052">
    <property type="entry name" value="Metallo-depent_PP-like"/>
</dbReference>
<reference evidence="5 6" key="1">
    <citation type="journal article" date="2021" name="Sci. Rep.">
        <title>The distribution of antibiotic resistance genes in chicken gut microbiota commensals.</title>
        <authorList>
            <person name="Juricova H."/>
            <person name="Matiasovicova J."/>
            <person name="Kubasova T."/>
            <person name="Cejkova D."/>
            <person name="Rychlik I."/>
        </authorList>
    </citation>
    <scope>NUCLEOTIDE SEQUENCE [LARGE SCALE GENOMIC DNA]</scope>
    <source>
        <strain evidence="5 6">An564</strain>
    </source>
</reference>
<dbReference type="Gene3D" id="3.60.21.10">
    <property type="match status" value="1"/>
</dbReference>
<comment type="catalytic activity">
    <reaction evidence="4">
        <text>beta-D-fructose 1,6-bisphosphate + H2O = beta-D-fructose 6-phosphate + phosphate</text>
        <dbReference type="Rhea" id="RHEA:11064"/>
        <dbReference type="ChEBI" id="CHEBI:15377"/>
        <dbReference type="ChEBI" id="CHEBI:32966"/>
        <dbReference type="ChEBI" id="CHEBI:43474"/>
        <dbReference type="ChEBI" id="CHEBI:57634"/>
        <dbReference type="EC" id="3.1.3.11"/>
    </reaction>
</comment>
<keyword evidence="3 4" id="KW-0119">Carbohydrate metabolism</keyword>
<comment type="pathway">
    <text evidence="4">Carbohydrate biosynthesis; gluconeogenesis.</text>
</comment>
<keyword evidence="6" id="KW-1185">Reference proteome</keyword>
<keyword evidence="2 4" id="KW-0464">Manganese</keyword>
<dbReference type="PIRSF" id="PIRSF000906">
    <property type="entry name" value="FBPtase_Bacill"/>
    <property type="match status" value="1"/>
</dbReference>
<comment type="caution">
    <text evidence="5">The sequence shown here is derived from an EMBL/GenBank/DDBJ whole genome shotgun (WGS) entry which is preliminary data.</text>
</comment>
<organism evidence="5 6">
    <name type="scientific">Hydrogenoanaerobacterium saccharovorans</name>
    <dbReference type="NCBI Taxonomy" id="474960"/>
    <lineage>
        <taxon>Bacteria</taxon>
        <taxon>Bacillati</taxon>
        <taxon>Bacillota</taxon>
        <taxon>Clostridia</taxon>
        <taxon>Eubacteriales</taxon>
        <taxon>Oscillospiraceae</taxon>
        <taxon>Hydrogenoanaerobacterium</taxon>
    </lineage>
</organism>
<proteinExistence type="inferred from homology"/>